<keyword evidence="6 8" id="KW-0503">Monooxygenase</keyword>
<evidence type="ECO:0000256" key="8">
    <source>
        <dbReference type="RuleBase" id="RU000461"/>
    </source>
</evidence>
<feature type="binding site" description="axial binding residue" evidence="7">
    <location>
        <position position="402"/>
    </location>
    <ligand>
        <name>heme</name>
        <dbReference type="ChEBI" id="CHEBI:30413"/>
    </ligand>
    <ligandPart>
        <name>Fe</name>
        <dbReference type="ChEBI" id="CHEBI:18248"/>
    </ligandPart>
</feature>
<name>A0A233S2S6_STRDA</name>
<dbReference type="GO" id="GO:0005506">
    <property type="term" value="F:iron ion binding"/>
    <property type="evidence" value="ECO:0007669"/>
    <property type="project" value="InterPro"/>
</dbReference>
<accession>A0A233S2S6</accession>
<dbReference type="PANTHER" id="PTHR24291:SF50">
    <property type="entry name" value="BIFUNCTIONAL ALBAFLAVENONE MONOOXYGENASE_TERPENE SYNTHASE"/>
    <property type="match status" value="1"/>
</dbReference>
<organism evidence="9 10">
    <name type="scientific">Streptomyces diastatochromogenes</name>
    <dbReference type="NCBI Taxonomy" id="42236"/>
    <lineage>
        <taxon>Bacteria</taxon>
        <taxon>Bacillati</taxon>
        <taxon>Actinomycetota</taxon>
        <taxon>Actinomycetes</taxon>
        <taxon>Kitasatosporales</taxon>
        <taxon>Streptomycetaceae</taxon>
        <taxon>Streptomyces</taxon>
    </lineage>
</organism>
<protein>
    <recommendedName>
        <fullName evidence="11">Cytochrome P450</fullName>
    </recommendedName>
</protein>
<keyword evidence="10" id="KW-1185">Reference proteome</keyword>
<dbReference type="InterPro" id="IPR017972">
    <property type="entry name" value="Cyt_P450_CS"/>
</dbReference>
<dbReference type="GO" id="GO:0004497">
    <property type="term" value="F:monooxygenase activity"/>
    <property type="evidence" value="ECO:0007669"/>
    <property type="project" value="UniProtKB-KW"/>
</dbReference>
<dbReference type="InterPro" id="IPR001128">
    <property type="entry name" value="Cyt_P450"/>
</dbReference>
<comment type="similarity">
    <text evidence="1 8">Belongs to the cytochrome P450 family.</text>
</comment>
<dbReference type="Proteomes" id="UP000215483">
    <property type="component" value="Unassembled WGS sequence"/>
</dbReference>
<dbReference type="SUPFAM" id="SSF48264">
    <property type="entry name" value="Cytochrome P450"/>
    <property type="match status" value="1"/>
</dbReference>
<dbReference type="InterPro" id="IPR002403">
    <property type="entry name" value="Cyt_P450_E_grp-IV"/>
</dbReference>
<dbReference type="GO" id="GO:0020037">
    <property type="term" value="F:heme binding"/>
    <property type="evidence" value="ECO:0007669"/>
    <property type="project" value="InterPro"/>
</dbReference>
<evidence type="ECO:0000256" key="1">
    <source>
        <dbReference type="ARBA" id="ARBA00010617"/>
    </source>
</evidence>
<comment type="cofactor">
    <cofactor evidence="7">
        <name>heme</name>
        <dbReference type="ChEBI" id="CHEBI:30413"/>
    </cofactor>
</comment>
<dbReference type="PANTHER" id="PTHR24291">
    <property type="entry name" value="CYTOCHROME P450 FAMILY 4"/>
    <property type="match status" value="1"/>
</dbReference>
<dbReference type="InterPro" id="IPR036396">
    <property type="entry name" value="Cyt_P450_sf"/>
</dbReference>
<dbReference type="GO" id="GO:0016705">
    <property type="term" value="F:oxidoreductase activity, acting on paired donors, with incorporation or reduction of molecular oxygen"/>
    <property type="evidence" value="ECO:0007669"/>
    <property type="project" value="InterPro"/>
</dbReference>
<dbReference type="AlphaFoldDB" id="A0A233S2S6"/>
<dbReference type="Gene3D" id="1.10.630.10">
    <property type="entry name" value="Cytochrome P450"/>
    <property type="match status" value="1"/>
</dbReference>
<sequence length="467" mass="51005">MHPARPTARPAPLAPGALPVVGHLRQLLTDPTGFLTSLPAHGDLVEIRLGPRPTYVVCGPELVAQVLLTGRRDYDKGGPFFENIAVFFGDGLATCPDAKHTRLRRLTQPAFHPGKLADYQELAGREIAAVLGTWREGQVLDVYRVMQELALRITVSTMFASWFAHTDTAAETVQRTLADVDTLVSGAFLRMVAPGLARLPLAANRRYEQARLSLYARIDETVAAYRRDGTDHGDLLSMLLAEDGDGSALSDAEVREQVMTMFIAGIGTTAAMLAWTLHYLSVDDALDAVVAQEARRARGTAARDEPPPRLPVLADVVAETFRIRPAAWMFSRLTVRPTELGGHRLPAGADILLSPYILHHRADLFPEPERFDPGRWSGDARSWAKAERALTMIPFGAGSRKCIGRDFAVDNITLALASILATWKLTPAGRRPVRLSGRSIIEPRGLSLRLHRRPAGVPRPAGSEGEQ</sequence>
<evidence type="ECO:0000256" key="2">
    <source>
        <dbReference type="ARBA" id="ARBA00022617"/>
    </source>
</evidence>
<keyword evidence="2 7" id="KW-0349">Heme</keyword>
<evidence type="ECO:0000256" key="3">
    <source>
        <dbReference type="ARBA" id="ARBA00022723"/>
    </source>
</evidence>
<keyword evidence="5 7" id="KW-0408">Iron</keyword>
<proteinExistence type="inferred from homology"/>
<dbReference type="PRINTS" id="PR00465">
    <property type="entry name" value="EP450IV"/>
</dbReference>
<keyword evidence="3 7" id="KW-0479">Metal-binding</keyword>
<evidence type="ECO:0000256" key="4">
    <source>
        <dbReference type="ARBA" id="ARBA00023002"/>
    </source>
</evidence>
<evidence type="ECO:0000313" key="9">
    <source>
        <dbReference type="EMBL" id="OXY89955.1"/>
    </source>
</evidence>
<dbReference type="Pfam" id="PF00067">
    <property type="entry name" value="p450"/>
    <property type="match status" value="1"/>
</dbReference>
<dbReference type="InterPro" id="IPR050196">
    <property type="entry name" value="Cytochrome_P450_Monoox"/>
</dbReference>
<dbReference type="PROSITE" id="PS00086">
    <property type="entry name" value="CYTOCHROME_P450"/>
    <property type="match status" value="1"/>
</dbReference>
<evidence type="ECO:0000256" key="5">
    <source>
        <dbReference type="ARBA" id="ARBA00023004"/>
    </source>
</evidence>
<dbReference type="PRINTS" id="PR00385">
    <property type="entry name" value="P450"/>
</dbReference>
<keyword evidence="4 8" id="KW-0560">Oxidoreductase</keyword>
<evidence type="ECO:0008006" key="11">
    <source>
        <dbReference type="Google" id="ProtNLM"/>
    </source>
</evidence>
<reference evidence="9 10" key="1">
    <citation type="submission" date="2016-07" db="EMBL/GenBank/DDBJ databases">
        <title>Draft genome of Streptomyces diastatochromogenes.</title>
        <authorList>
            <person name="Podduturi R."/>
            <person name="Lukassen M.B."/>
            <person name="Clausen N."/>
            <person name="Nielsen J.L."/>
            <person name="Jorgensen N.O."/>
        </authorList>
    </citation>
    <scope>NUCLEOTIDE SEQUENCE [LARGE SCALE GENOMIC DNA]</scope>
    <source>
        <strain evidence="9 10">DSM 40608</strain>
    </source>
</reference>
<comment type="caution">
    <text evidence="9">The sequence shown here is derived from an EMBL/GenBank/DDBJ whole genome shotgun (WGS) entry which is preliminary data.</text>
</comment>
<evidence type="ECO:0000256" key="6">
    <source>
        <dbReference type="ARBA" id="ARBA00023033"/>
    </source>
</evidence>
<evidence type="ECO:0000256" key="7">
    <source>
        <dbReference type="PIRSR" id="PIRSR602403-1"/>
    </source>
</evidence>
<gene>
    <name evidence="9" type="ORF">BEK98_36650</name>
</gene>
<evidence type="ECO:0000313" key="10">
    <source>
        <dbReference type="Proteomes" id="UP000215483"/>
    </source>
</evidence>
<dbReference type="EMBL" id="MCGQ01000041">
    <property type="protein sequence ID" value="OXY89955.1"/>
    <property type="molecule type" value="Genomic_DNA"/>
</dbReference>